<reference evidence="15 16" key="1">
    <citation type="submission" date="2015-04" db="EMBL/GenBank/DDBJ databases">
        <authorList>
            <person name="Syromyatnikov M.Y."/>
            <person name="Popov V.N."/>
        </authorList>
    </citation>
    <scope>NUCLEOTIDE SEQUENCE [LARGE SCALE GENOMIC DNA]</scope>
</reference>
<evidence type="ECO:0000256" key="13">
    <source>
        <dbReference type="SAM" id="Phobius"/>
    </source>
</evidence>
<dbReference type="PANTHER" id="PTHR10751">
    <property type="entry name" value="GUANYLATE BINDING PROTEIN"/>
    <property type="match status" value="1"/>
</dbReference>
<keyword evidence="4" id="KW-0378">Hydrolase</keyword>
<proteinExistence type="inferred from homology"/>
<dbReference type="OrthoDB" id="7788754at2759"/>
<dbReference type="Gene3D" id="3.40.50.300">
    <property type="entry name" value="P-loop containing nucleotide triphosphate hydrolases"/>
    <property type="match status" value="1"/>
</dbReference>
<feature type="transmembrane region" description="Helical" evidence="13">
    <location>
        <begin position="460"/>
        <end position="478"/>
    </location>
</feature>
<evidence type="ECO:0000256" key="3">
    <source>
        <dbReference type="ARBA" id="ARBA00022741"/>
    </source>
</evidence>
<comment type="catalytic activity">
    <reaction evidence="10">
        <text>GTP + H2O = GDP + phosphate + H(+)</text>
        <dbReference type="Rhea" id="RHEA:19669"/>
        <dbReference type="ChEBI" id="CHEBI:15377"/>
        <dbReference type="ChEBI" id="CHEBI:15378"/>
        <dbReference type="ChEBI" id="CHEBI:37565"/>
        <dbReference type="ChEBI" id="CHEBI:43474"/>
        <dbReference type="ChEBI" id="CHEBI:58189"/>
    </reaction>
    <physiologicalReaction direction="left-to-right" evidence="10">
        <dbReference type="Rhea" id="RHEA:19670"/>
    </physiologicalReaction>
</comment>
<evidence type="ECO:0000256" key="2">
    <source>
        <dbReference type="ARBA" id="ARBA00022692"/>
    </source>
</evidence>
<gene>
    <name evidence="15" type="primary">putative Atlastin</name>
    <name evidence="15" type="ORF">CLUMA_CG020646</name>
</gene>
<comment type="subcellular location">
    <subcellularLocation>
        <location evidence="1">Endoplasmic reticulum membrane</location>
        <topology evidence="1">Multi-pass membrane protein</topology>
    </subcellularLocation>
</comment>
<keyword evidence="9 13" id="KW-0472">Membrane</keyword>
<keyword evidence="2 13" id="KW-0812">Transmembrane</keyword>
<keyword evidence="5" id="KW-0256">Endoplasmic reticulum</keyword>
<evidence type="ECO:0000256" key="6">
    <source>
        <dbReference type="ARBA" id="ARBA00022842"/>
    </source>
</evidence>
<protein>
    <submittedName>
        <fullName evidence="15">CLUMA_CG020646, isoform A</fullName>
    </submittedName>
</protein>
<dbReference type="InterPro" id="IPR027417">
    <property type="entry name" value="P-loop_NTPase"/>
</dbReference>
<dbReference type="InterPro" id="IPR015894">
    <property type="entry name" value="Guanylate-bd_N"/>
</dbReference>
<dbReference type="Gene3D" id="1.20.58.420">
    <property type="entry name" value="AHSP"/>
    <property type="match status" value="1"/>
</dbReference>
<evidence type="ECO:0000256" key="5">
    <source>
        <dbReference type="ARBA" id="ARBA00022824"/>
    </source>
</evidence>
<dbReference type="FunFam" id="1.20.58.420:FF:000001">
    <property type="entry name" value="Atlastin-1 isoform 1"/>
    <property type="match status" value="1"/>
</dbReference>
<keyword evidence="3" id="KW-0547">Nucleotide-binding</keyword>
<name>A0A1J1J9J9_9DIPT</name>
<feature type="transmembrane region" description="Helical" evidence="13">
    <location>
        <begin position="433"/>
        <end position="454"/>
    </location>
</feature>
<keyword evidence="8" id="KW-0342">GTP-binding</keyword>
<evidence type="ECO:0000256" key="11">
    <source>
        <dbReference type="PROSITE-ProRule" id="PRU01052"/>
    </source>
</evidence>
<evidence type="ECO:0000259" key="14">
    <source>
        <dbReference type="PROSITE" id="PS51715"/>
    </source>
</evidence>
<dbReference type="PROSITE" id="PS51715">
    <property type="entry name" value="G_GB1_RHD3"/>
    <property type="match status" value="1"/>
</dbReference>
<dbReference type="FunFam" id="3.40.50.300:FF:004169">
    <property type="entry name" value="Atlastin 3"/>
    <property type="match status" value="1"/>
</dbReference>
<feature type="region of interest" description="Disordered" evidence="12">
    <location>
        <begin position="536"/>
        <end position="564"/>
    </location>
</feature>
<dbReference type="SUPFAM" id="SSF52540">
    <property type="entry name" value="P-loop containing nucleoside triphosphate hydrolases"/>
    <property type="match status" value="1"/>
</dbReference>
<feature type="compositionally biased region" description="Polar residues" evidence="12">
    <location>
        <begin position="541"/>
        <end position="558"/>
    </location>
</feature>
<evidence type="ECO:0000256" key="1">
    <source>
        <dbReference type="ARBA" id="ARBA00004477"/>
    </source>
</evidence>
<accession>A0A1J1J9J9</accession>
<dbReference type="InterPro" id="IPR030386">
    <property type="entry name" value="G_GB1_RHD3_dom"/>
</dbReference>
<dbReference type="AlphaFoldDB" id="A0A1J1J9J9"/>
<keyword evidence="6" id="KW-0460">Magnesium</keyword>
<dbReference type="Proteomes" id="UP000183832">
    <property type="component" value="Unassembled WGS sequence"/>
</dbReference>
<organism evidence="15 16">
    <name type="scientific">Clunio marinus</name>
    <dbReference type="NCBI Taxonomy" id="568069"/>
    <lineage>
        <taxon>Eukaryota</taxon>
        <taxon>Metazoa</taxon>
        <taxon>Ecdysozoa</taxon>
        <taxon>Arthropoda</taxon>
        <taxon>Hexapoda</taxon>
        <taxon>Insecta</taxon>
        <taxon>Pterygota</taxon>
        <taxon>Neoptera</taxon>
        <taxon>Endopterygota</taxon>
        <taxon>Diptera</taxon>
        <taxon>Nematocera</taxon>
        <taxon>Chironomoidea</taxon>
        <taxon>Chironomidae</taxon>
        <taxon>Clunio</taxon>
    </lineage>
</organism>
<dbReference type="InterPro" id="IPR036543">
    <property type="entry name" value="Guanylate-bd_C_sf"/>
</dbReference>
<dbReference type="SUPFAM" id="SSF48340">
    <property type="entry name" value="Interferon-induced guanylate-binding protein 1 (GBP1), C-terminal domain"/>
    <property type="match status" value="1"/>
</dbReference>
<dbReference type="GO" id="GO:0005789">
    <property type="term" value="C:endoplasmic reticulum membrane"/>
    <property type="evidence" value="ECO:0007669"/>
    <property type="project" value="UniProtKB-SubCell"/>
</dbReference>
<dbReference type="GO" id="GO:0005525">
    <property type="term" value="F:GTP binding"/>
    <property type="evidence" value="ECO:0007669"/>
    <property type="project" value="UniProtKB-KW"/>
</dbReference>
<dbReference type="STRING" id="568069.A0A1J1J9J9"/>
<dbReference type="GO" id="GO:0003924">
    <property type="term" value="F:GTPase activity"/>
    <property type="evidence" value="ECO:0007669"/>
    <property type="project" value="InterPro"/>
</dbReference>
<sequence length="564" mass="64065">MSTGGTILTAEAIQIVTVNEEAHSFKLSEEELTRIILQDNVKNREVVIVSVAGAFRKGKSFLLDFFLRYLYARYVHQNVDIKWLGKEDEPLSGFSWRGGSDRVTTGIHMWSDVFLHDYKDGRKIAIILLDTQGAFDSFSTVKDCATVFALSTMLSSVQIYNLSQNIQEDDLQHLQLFTEYGRLAKADTGATPFQKLLFLVRDWSFPYEAGYGSEGGEKILKRRLEIHEKQHPDHQSLRRHIQGCFSEIGCFLMPHPGLNVATNPTFTGKLCDISSEFKESLLDLIPLLLSPENLIVKKINGQVVRARDLVQYFISYLNIFKSDDMPEPKTMLRATAEANNLNAVATAKDLYTQHMEDFCGGKNPYQKPQLLDVEHERAREKAIYHFVTKRKMGGDEFSDEYKQQLITFVEETFIIYKQQNESKNIFKAAQTPGVFLVVALFTYILSGVFALFGMETFCNFMTLIMAINIIALCIWSYIRYSGEFHELGVKLDQIAEKIWEFALKPFYELFLENKVKEVTTQAVSAATGLSRENVESAMGMSRQNSSSNSTVTKRTTPNGKVKSL</sequence>
<evidence type="ECO:0000256" key="4">
    <source>
        <dbReference type="ARBA" id="ARBA00022801"/>
    </source>
</evidence>
<dbReference type="Pfam" id="PF02263">
    <property type="entry name" value="GBP"/>
    <property type="match status" value="1"/>
</dbReference>
<dbReference type="CDD" id="cd01851">
    <property type="entry name" value="GBP"/>
    <property type="match status" value="1"/>
</dbReference>
<evidence type="ECO:0000256" key="12">
    <source>
        <dbReference type="SAM" id="MobiDB-lite"/>
    </source>
</evidence>
<comment type="similarity">
    <text evidence="11">Belongs to the TRAFAC class dynamin-like GTPase superfamily. GB1/RHD3 GTPase family.</text>
</comment>
<keyword evidence="16" id="KW-1185">Reference proteome</keyword>
<evidence type="ECO:0000313" key="15">
    <source>
        <dbReference type="EMBL" id="CRL07689.1"/>
    </source>
</evidence>
<keyword evidence="7 13" id="KW-1133">Transmembrane helix</keyword>
<feature type="domain" description="GB1/RHD3-type G" evidence="14">
    <location>
        <begin position="43"/>
        <end position="293"/>
    </location>
</feature>
<evidence type="ECO:0000313" key="16">
    <source>
        <dbReference type="Proteomes" id="UP000183832"/>
    </source>
</evidence>
<evidence type="ECO:0000256" key="10">
    <source>
        <dbReference type="ARBA" id="ARBA00049117"/>
    </source>
</evidence>
<evidence type="ECO:0000256" key="8">
    <source>
        <dbReference type="ARBA" id="ARBA00023134"/>
    </source>
</evidence>
<evidence type="ECO:0000256" key="7">
    <source>
        <dbReference type="ARBA" id="ARBA00022989"/>
    </source>
</evidence>
<dbReference type="EMBL" id="CVRI01000073">
    <property type="protein sequence ID" value="CRL07689.1"/>
    <property type="molecule type" value="Genomic_DNA"/>
</dbReference>
<evidence type="ECO:0000256" key="9">
    <source>
        <dbReference type="ARBA" id="ARBA00023136"/>
    </source>
</evidence>